<dbReference type="AlphaFoldDB" id="S0FS32"/>
<keyword evidence="1" id="KW-0732">Signal</keyword>
<evidence type="ECO:0000313" key="2">
    <source>
        <dbReference type="EMBL" id="EMS77883.1"/>
    </source>
</evidence>
<organism evidence="2 3">
    <name type="scientific">Desulfotignum phosphitoxidans DSM 13687</name>
    <dbReference type="NCBI Taxonomy" id="1286635"/>
    <lineage>
        <taxon>Bacteria</taxon>
        <taxon>Pseudomonadati</taxon>
        <taxon>Thermodesulfobacteriota</taxon>
        <taxon>Desulfobacteria</taxon>
        <taxon>Desulfobacterales</taxon>
        <taxon>Desulfobacteraceae</taxon>
        <taxon>Desulfotignum</taxon>
    </lineage>
</organism>
<accession>S0FS32</accession>
<feature type="chain" id="PRO_5004486710" evidence="1">
    <location>
        <begin position="23"/>
        <end position="140"/>
    </location>
</feature>
<evidence type="ECO:0000256" key="1">
    <source>
        <dbReference type="SAM" id="SignalP"/>
    </source>
</evidence>
<proteinExistence type="predicted"/>
<keyword evidence="3" id="KW-1185">Reference proteome</keyword>
<dbReference type="EMBL" id="APJX01000011">
    <property type="protein sequence ID" value="EMS77883.1"/>
    <property type="molecule type" value="Genomic_DNA"/>
</dbReference>
<comment type="caution">
    <text evidence="2">The sequence shown here is derived from an EMBL/GenBank/DDBJ whole genome shotgun (WGS) entry which is preliminary data.</text>
</comment>
<name>S0FS32_9BACT</name>
<evidence type="ECO:0000313" key="3">
    <source>
        <dbReference type="Proteomes" id="UP000014216"/>
    </source>
</evidence>
<dbReference type="Proteomes" id="UP000014216">
    <property type="component" value="Unassembled WGS sequence"/>
</dbReference>
<protein>
    <submittedName>
        <fullName evidence="2">Uncharacterized protein</fullName>
    </submittedName>
</protein>
<gene>
    <name evidence="2" type="ORF">Dpo_11c00250</name>
</gene>
<feature type="signal peptide" evidence="1">
    <location>
        <begin position="1"/>
        <end position="22"/>
    </location>
</feature>
<sequence>MKKQIFLVFLSIFVLMIGTAMAIENNWKPQASQGWMVMAQFPPQGSAKCTGDLSLLPESMKQLCLGEGNRAWAFLYTNFSKLDPKTGQAPTVGITLYHDLSANQYYLYCGTTLIRGFDPTAGFRPVAEGAVDATAAACLN</sequence>
<reference evidence="2 3" key="1">
    <citation type="journal article" date="2013" name="Genome Announc.">
        <title>Draft Genome Sequence of Desulfotignum phosphitoxidans DSM 13687 Strain FiPS-3.</title>
        <authorList>
            <person name="Poehlein A."/>
            <person name="Daniel R."/>
            <person name="Simeonova D.D."/>
        </authorList>
    </citation>
    <scope>NUCLEOTIDE SEQUENCE [LARGE SCALE GENOMIC DNA]</scope>
    <source>
        <strain evidence="2 3">DSM 13687</strain>
    </source>
</reference>